<evidence type="ECO:0000313" key="3">
    <source>
        <dbReference type="EMBL" id="TMW66620.1"/>
    </source>
</evidence>
<dbReference type="SUPFAM" id="SSF52540">
    <property type="entry name" value="P-loop containing nucleoside triphosphate hydrolases"/>
    <property type="match status" value="2"/>
</dbReference>
<evidence type="ECO:0000259" key="2">
    <source>
        <dbReference type="Pfam" id="PF05970"/>
    </source>
</evidence>
<name>A0A8K1CQ15_PYTOL</name>
<dbReference type="GO" id="GO:0006281">
    <property type="term" value="P:DNA repair"/>
    <property type="evidence" value="ECO:0007669"/>
    <property type="project" value="UniProtKB-KW"/>
</dbReference>
<dbReference type="GO" id="GO:0043139">
    <property type="term" value="F:5'-3' DNA helicase activity"/>
    <property type="evidence" value="ECO:0007669"/>
    <property type="project" value="UniProtKB-EC"/>
</dbReference>
<sequence>MEDQLIAEFGQLVLQRPTTIEFTNEQEDFIERAVKNRQNLLLVAPAGYGKSAVIKEIVNRFNNERVLCALCASTGKAALLVGGRTLHSYLGIGQGNGSVEDWVKFTRSMPYMRNKLSELKTVQVILADEVSMVSAKFLDQISEYLQKIRSDPKPFGGVQIILIGDLCQLPPVKGKFIFFSAEYERAAFHPYQFTRCFRQSDDPKFIELLNEVRFGRYSEETWKTLSNRTSIDPEYSNGLTPMRIVSRNDEVDKINEAELNDFLAKQKVAKIKYAVRNIDDPKKVKKATDYRKKANIPEFVEIAVGCQVVVTQNLGQGIVNGSQGYVTTTGSNWVQLRLHDGSTARIEYVQFKDPELPHMITLFSYMPLRLGYASTVHKAQGMTLKLLEVDLKNTFAHGQLYTALSRVTDLRGLTVKNLTPRAFICDKDVLEFYKRLS</sequence>
<keyword evidence="1" id="KW-0347">Helicase</keyword>
<dbReference type="Gene3D" id="3.40.50.300">
    <property type="entry name" value="P-loop containing nucleotide triphosphate hydrolases"/>
    <property type="match status" value="1"/>
</dbReference>
<feature type="domain" description="DNA helicase Pif1-like DEAD-box helicase" evidence="2">
    <location>
        <begin position="25"/>
        <end position="174"/>
    </location>
</feature>
<dbReference type="GO" id="GO:0005524">
    <property type="term" value="F:ATP binding"/>
    <property type="evidence" value="ECO:0007669"/>
    <property type="project" value="UniProtKB-KW"/>
</dbReference>
<dbReference type="OrthoDB" id="111435at2759"/>
<comment type="caution">
    <text evidence="3">The sequence shown here is derived from an EMBL/GenBank/DDBJ whole genome shotgun (WGS) entry which is preliminary data.</text>
</comment>
<dbReference type="EC" id="5.6.2.3" evidence="1"/>
<evidence type="ECO:0000256" key="1">
    <source>
        <dbReference type="RuleBase" id="RU363044"/>
    </source>
</evidence>
<dbReference type="PANTHER" id="PTHR47642">
    <property type="entry name" value="ATP-DEPENDENT DNA HELICASE"/>
    <property type="match status" value="1"/>
</dbReference>
<dbReference type="Pfam" id="PF05970">
    <property type="entry name" value="PIF1"/>
    <property type="match status" value="1"/>
</dbReference>
<organism evidence="3 4">
    <name type="scientific">Pythium oligandrum</name>
    <name type="common">Mycoparasitic fungus</name>
    <dbReference type="NCBI Taxonomy" id="41045"/>
    <lineage>
        <taxon>Eukaryota</taxon>
        <taxon>Sar</taxon>
        <taxon>Stramenopiles</taxon>
        <taxon>Oomycota</taxon>
        <taxon>Peronosporomycetes</taxon>
        <taxon>Pythiales</taxon>
        <taxon>Pythiaceae</taxon>
        <taxon>Pythium</taxon>
    </lineage>
</organism>
<evidence type="ECO:0000313" key="4">
    <source>
        <dbReference type="Proteomes" id="UP000794436"/>
    </source>
</evidence>
<reference evidence="3" key="1">
    <citation type="submission" date="2019-03" db="EMBL/GenBank/DDBJ databases">
        <title>Long read genome sequence of the mycoparasitic Pythium oligandrum ATCC 38472 isolated from sugarbeet rhizosphere.</title>
        <authorList>
            <person name="Gaulin E."/>
        </authorList>
    </citation>
    <scope>NUCLEOTIDE SEQUENCE</scope>
    <source>
        <strain evidence="3">ATCC 38472_TT</strain>
    </source>
</reference>
<dbReference type="InterPro" id="IPR010285">
    <property type="entry name" value="DNA_helicase_pif1-like_DEAD"/>
</dbReference>
<dbReference type="GO" id="GO:0006310">
    <property type="term" value="P:DNA recombination"/>
    <property type="evidence" value="ECO:0007669"/>
    <property type="project" value="UniProtKB-KW"/>
</dbReference>
<gene>
    <name evidence="3" type="ORF">Poli38472_014596</name>
</gene>
<keyword evidence="4" id="KW-1185">Reference proteome</keyword>
<accession>A0A8K1CQ15</accession>
<keyword evidence="1" id="KW-0067">ATP-binding</keyword>
<dbReference type="PANTHER" id="PTHR47642:SF5">
    <property type="entry name" value="ATP-DEPENDENT DNA HELICASE"/>
    <property type="match status" value="1"/>
</dbReference>
<keyword evidence="1" id="KW-0547">Nucleotide-binding</keyword>
<keyword evidence="1" id="KW-0234">DNA repair</keyword>
<keyword evidence="1" id="KW-0227">DNA damage</keyword>
<dbReference type="GO" id="GO:0000723">
    <property type="term" value="P:telomere maintenance"/>
    <property type="evidence" value="ECO:0007669"/>
    <property type="project" value="InterPro"/>
</dbReference>
<comment type="similarity">
    <text evidence="1">Belongs to the helicase family.</text>
</comment>
<comment type="catalytic activity">
    <reaction evidence="1">
        <text>ATP + H2O = ADP + phosphate + H(+)</text>
        <dbReference type="Rhea" id="RHEA:13065"/>
        <dbReference type="ChEBI" id="CHEBI:15377"/>
        <dbReference type="ChEBI" id="CHEBI:15378"/>
        <dbReference type="ChEBI" id="CHEBI:30616"/>
        <dbReference type="ChEBI" id="CHEBI:43474"/>
        <dbReference type="ChEBI" id="CHEBI:456216"/>
        <dbReference type="EC" id="5.6.2.3"/>
    </reaction>
</comment>
<dbReference type="GO" id="GO:0016787">
    <property type="term" value="F:hydrolase activity"/>
    <property type="evidence" value="ECO:0007669"/>
    <property type="project" value="UniProtKB-KW"/>
</dbReference>
<protein>
    <recommendedName>
        <fullName evidence="1">ATP-dependent DNA helicase</fullName>
        <ecNumber evidence="1">5.6.2.3</ecNumber>
    </recommendedName>
</protein>
<dbReference type="InterPro" id="IPR027417">
    <property type="entry name" value="P-loop_NTPase"/>
</dbReference>
<dbReference type="InterPro" id="IPR051055">
    <property type="entry name" value="PIF1_helicase"/>
</dbReference>
<dbReference type="EMBL" id="SPLM01000008">
    <property type="protein sequence ID" value="TMW66620.1"/>
    <property type="molecule type" value="Genomic_DNA"/>
</dbReference>
<dbReference type="CDD" id="cd18809">
    <property type="entry name" value="SF1_C_RecD"/>
    <property type="match status" value="1"/>
</dbReference>
<keyword evidence="1" id="KW-0378">Hydrolase</keyword>
<keyword evidence="1" id="KW-0233">DNA recombination</keyword>
<dbReference type="AlphaFoldDB" id="A0A8K1CQ15"/>
<comment type="cofactor">
    <cofactor evidence="1">
        <name>Mg(2+)</name>
        <dbReference type="ChEBI" id="CHEBI:18420"/>
    </cofactor>
</comment>
<dbReference type="Proteomes" id="UP000794436">
    <property type="component" value="Unassembled WGS sequence"/>
</dbReference>
<proteinExistence type="inferred from homology"/>